<dbReference type="RefSeq" id="WP_168962257.1">
    <property type="nucleotide sequence ID" value="NZ_JABAEW010000012.1"/>
</dbReference>
<feature type="chain" id="PRO_5032485860" description="Rhamnogalacturonase A/B/Epimerase-like pectate lyase domain-containing protein" evidence="1">
    <location>
        <begin position="22"/>
        <end position="498"/>
    </location>
</feature>
<accession>A0A848AWY8</accession>
<dbReference type="InterPro" id="IPR012334">
    <property type="entry name" value="Pectin_lyas_fold"/>
</dbReference>
<dbReference type="SUPFAM" id="SSF51126">
    <property type="entry name" value="Pectin lyase-like"/>
    <property type="match status" value="1"/>
</dbReference>
<dbReference type="EMBL" id="JABAEW010000012">
    <property type="protein sequence ID" value="NMD86597.1"/>
    <property type="molecule type" value="Genomic_DNA"/>
</dbReference>
<feature type="domain" description="Rhamnogalacturonase A/B/Epimerase-like pectate lyase" evidence="2">
    <location>
        <begin position="24"/>
        <end position="69"/>
    </location>
</feature>
<proteinExistence type="predicted"/>
<evidence type="ECO:0000256" key="1">
    <source>
        <dbReference type="SAM" id="SignalP"/>
    </source>
</evidence>
<dbReference type="Pfam" id="PF12708">
    <property type="entry name" value="Pect-lyase_RHGA_epim"/>
    <property type="match status" value="1"/>
</dbReference>
<comment type="caution">
    <text evidence="3">The sequence shown here is derived from an EMBL/GenBank/DDBJ whole genome shotgun (WGS) entry which is preliminary data.</text>
</comment>
<protein>
    <recommendedName>
        <fullName evidence="2">Rhamnogalacturonase A/B/Epimerase-like pectate lyase domain-containing protein</fullName>
    </recommendedName>
</protein>
<dbReference type="Gene3D" id="2.160.20.10">
    <property type="entry name" value="Single-stranded right-handed beta-helix, Pectin lyase-like"/>
    <property type="match status" value="1"/>
</dbReference>
<dbReference type="AlphaFoldDB" id="A0A848AWY8"/>
<evidence type="ECO:0000259" key="2">
    <source>
        <dbReference type="Pfam" id="PF12708"/>
    </source>
</evidence>
<evidence type="ECO:0000313" key="4">
    <source>
        <dbReference type="Proteomes" id="UP000576225"/>
    </source>
</evidence>
<dbReference type="InterPro" id="IPR011050">
    <property type="entry name" value="Pectin_lyase_fold/virulence"/>
</dbReference>
<gene>
    <name evidence="3" type="ORF">HF882_08390</name>
</gene>
<reference evidence="3 4" key="1">
    <citation type="submission" date="2020-04" db="EMBL/GenBank/DDBJ databases">
        <authorList>
            <person name="Hitch T.C.A."/>
            <person name="Wylensek D."/>
            <person name="Clavel T."/>
        </authorList>
    </citation>
    <scope>NUCLEOTIDE SEQUENCE [LARGE SCALE GENOMIC DNA]</scope>
    <source>
        <strain evidence="3 4">COR2-253-APC-1A</strain>
    </source>
</reference>
<dbReference type="Proteomes" id="UP000576225">
    <property type="component" value="Unassembled WGS sequence"/>
</dbReference>
<evidence type="ECO:0000313" key="3">
    <source>
        <dbReference type="EMBL" id="NMD86597.1"/>
    </source>
</evidence>
<dbReference type="InterPro" id="IPR024535">
    <property type="entry name" value="RHGA/B-epi-like_pectate_lyase"/>
</dbReference>
<sequence>MKFHRLFCSTVLLLGGIIMNAAVIDVTKFGAKNDGSGDNAAALDAAVRELKARNGGELYFPSGEYRITTRRRAALLLDGLSDVTIRFAPGAVLLMDNLQKDGKGGGHGVVVRGPAANIRLENVHVKWAVKASSRSSGDAFRFEGFPDDAKTISRIYLLNCTGENSPQTGAVFMGCSDIFVNNFSPVNTWADGLHFNACRRVSVDGVRGIGNGDDTLAFVTYYAEKFTGQTGTVFSFPDLNEWCNSDSNAVNITSHGGHANGMRISGGFNINVSNIAVSGKWAGIQLDAARATTESRAVGWGYLASRNINISNASIRDCDMGLIVRSLNILPDAPAENWEFALNVNNLNVSRIKGLGIDIQSVAGVTLSNVRSDSRIRLRNLRGRIAFANLSLTGAPLELLGIQGSRFFGYEHNMEPKPVEAASPAEVAAGNLHLTGLDLRNAPLSIDRIAGLTLTDSRTDSVVTIRTSRDVELRGFRTAAAPAVADSETIHLNGVLLK</sequence>
<organism evidence="3 4">
    <name type="scientific">Victivallis vadensis</name>
    <dbReference type="NCBI Taxonomy" id="172901"/>
    <lineage>
        <taxon>Bacteria</taxon>
        <taxon>Pseudomonadati</taxon>
        <taxon>Lentisphaerota</taxon>
        <taxon>Lentisphaeria</taxon>
        <taxon>Victivallales</taxon>
        <taxon>Victivallaceae</taxon>
        <taxon>Victivallis</taxon>
    </lineage>
</organism>
<keyword evidence="1" id="KW-0732">Signal</keyword>
<name>A0A848AWY8_9BACT</name>
<feature type="signal peptide" evidence="1">
    <location>
        <begin position="1"/>
        <end position="21"/>
    </location>
</feature>